<dbReference type="EMBL" id="LAZR01001062">
    <property type="protein sequence ID" value="KKN51492.1"/>
    <property type="molecule type" value="Genomic_DNA"/>
</dbReference>
<sequence length="146" mass="16642">MLIRLTDKQVSTYWEDVKAHVRYSLPIHMEFNDKAMSNILDGLIKGDTQCWVGLDKDKDPPDPVCMILTAFSTEYATKTKNLVIFSFSAYSHLVDEVYAEGIQVLKQFAAKNKCHRLIAYTQIPRILDVAKKLDGDISTTLLSWEV</sequence>
<evidence type="ECO:0000313" key="1">
    <source>
        <dbReference type="EMBL" id="KKN51492.1"/>
    </source>
</evidence>
<protein>
    <submittedName>
        <fullName evidence="1">Uncharacterized protein</fullName>
    </submittedName>
</protein>
<proteinExistence type="predicted"/>
<accession>A0A0F9RNU1</accession>
<organism evidence="1">
    <name type="scientific">marine sediment metagenome</name>
    <dbReference type="NCBI Taxonomy" id="412755"/>
    <lineage>
        <taxon>unclassified sequences</taxon>
        <taxon>metagenomes</taxon>
        <taxon>ecological metagenomes</taxon>
    </lineage>
</organism>
<reference evidence="1" key="1">
    <citation type="journal article" date="2015" name="Nature">
        <title>Complex archaea that bridge the gap between prokaryotes and eukaryotes.</title>
        <authorList>
            <person name="Spang A."/>
            <person name="Saw J.H."/>
            <person name="Jorgensen S.L."/>
            <person name="Zaremba-Niedzwiedzka K."/>
            <person name="Martijn J."/>
            <person name="Lind A.E."/>
            <person name="van Eijk R."/>
            <person name="Schleper C."/>
            <person name="Guy L."/>
            <person name="Ettema T.J."/>
        </authorList>
    </citation>
    <scope>NUCLEOTIDE SEQUENCE</scope>
</reference>
<comment type="caution">
    <text evidence="1">The sequence shown here is derived from an EMBL/GenBank/DDBJ whole genome shotgun (WGS) entry which is preliminary data.</text>
</comment>
<name>A0A0F9RNU1_9ZZZZ</name>
<dbReference type="AlphaFoldDB" id="A0A0F9RNU1"/>
<gene>
    <name evidence="1" type="ORF">LCGC14_0622330</name>
</gene>